<evidence type="ECO:0000313" key="2">
    <source>
        <dbReference type="EMBL" id="KRO15883.1"/>
    </source>
</evidence>
<reference evidence="2 3" key="1">
    <citation type="journal article" date="2015" name="Genome Announc.">
        <title>Expanding the biotechnology potential of lactobacilli through comparative genomics of 213 strains and associated genera.</title>
        <authorList>
            <person name="Sun Z."/>
            <person name="Harris H.M."/>
            <person name="McCann A."/>
            <person name="Guo C."/>
            <person name="Argimon S."/>
            <person name="Zhang W."/>
            <person name="Yang X."/>
            <person name="Jeffery I.B."/>
            <person name="Cooney J.C."/>
            <person name="Kagawa T.F."/>
            <person name="Liu W."/>
            <person name="Song Y."/>
            <person name="Salvetti E."/>
            <person name="Wrobel A."/>
            <person name="Rasinkangas P."/>
            <person name="Parkhill J."/>
            <person name="Rea M.C."/>
            <person name="O'Sullivan O."/>
            <person name="Ritari J."/>
            <person name="Douillard F.P."/>
            <person name="Paul Ross R."/>
            <person name="Yang R."/>
            <person name="Briner A.E."/>
            <person name="Felis G.E."/>
            <person name="de Vos W.M."/>
            <person name="Barrangou R."/>
            <person name="Klaenhammer T.R."/>
            <person name="Caufield P.W."/>
            <person name="Cui Y."/>
            <person name="Zhang H."/>
            <person name="O'Toole P.W."/>
        </authorList>
    </citation>
    <scope>NUCLEOTIDE SEQUENCE [LARGE SCALE GENOMIC DNA]</scope>
    <source>
        <strain evidence="2 3">DSM 24301</strain>
    </source>
</reference>
<protein>
    <submittedName>
        <fullName evidence="2">Uncharacterized protein</fullName>
    </submittedName>
</protein>
<keyword evidence="1" id="KW-1133">Transmembrane helix</keyword>
<evidence type="ECO:0000256" key="1">
    <source>
        <dbReference type="SAM" id="Phobius"/>
    </source>
</evidence>
<keyword evidence="1" id="KW-0472">Membrane</keyword>
<gene>
    <name evidence="2" type="ORF">IV56_GL002073</name>
</gene>
<organism evidence="2 3">
    <name type="scientific">Lacticaseibacillus saniviri JCM 17471 = DSM 24301</name>
    <dbReference type="NCBI Taxonomy" id="1293598"/>
    <lineage>
        <taxon>Bacteria</taxon>
        <taxon>Bacillati</taxon>
        <taxon>Bacillota</taxon>
        <taxon>Bacilli</taxon>
        <taxon>Lactobacillales</taxon>
        <taxon>Lactobacillaceae</taxon>
        <taxon>Lacticaseibacillus</taxon>
    </lineage>
</organism>
<dbReference type="PATRIC" id="fig|1293598.4.peg.2160"/>
<keyword evidence="1" id="KW-0812">Transmembrane</keyword>
<feature type="transmembrane region" description="Helical" evidence="1">
    <location>
        <begin position="39"/>
        <end position="60"/>
    </location>
</feature>
<dbReference type="RefSeq" id="WP_054777855.1">
    <property type="nucleotide sequence ID" value="NZ_BBBX01000020.1"/>
</dbReference>
<accession>A0A0R2MUC5</accession>
<sequence length="72" mass="7659">MGALLITLIIMDLLAAVFGAVTALTCVKLFIGYVIGHEWDYAVIAMVIVTASASISAYCIRDLVGGKFVSYD</sequence>
<name>A0A0R2MUC5_9LACO</name>
<dbReference type="Proteomes" id="UP000050969">
    <property type="component" value="Unassembled WGS sequence"/>
</dbReference>
<evidence type="ECO:0000313" key="3">
    <source>
        <dbReference type="Proteomes" id="UP000050969"/>
    </source>
</evidence>
<dbReference type="AlphaFoldDB" id="A0A0R2MUC5"/>
<dbReference type="EMBL" id="JQCE01000058">
    <property type="protein sequence ID" value="KRO15883.1"/>
    <property type="molecule type" value="Genomic_DNA"/>
</dbReference>
<comment type="caution">
    <text evidence="2">The sequence shown here is derived from an EMBL/GenBank/DDBJ whole genome shotgun (WGS) entry which is preliminary data.</text>
</comment>
<keyword evidence="3" id="KW-1185">Reference proteome</keyword>
<proteinExistence type="predicted"/>